<dbReference type="Gene3D" id="3.40.50.1440">
    <property type="entry name" value="Tubulin/FtsZ, GTPase domain"/>
    <property type="match status" value="1"/>
</dbReference>
<keyword evidence="3 4" id="KW-0342">GTP-binding</keyword>
<feature type="domain" description="Tubulin/FtsZ GTPase" evidence="8">
    <location>
        <begin position="14"/>
        <end position="207"/>
    </location>
</feature>
<organism evidence="10 11">
    <name type="scientific">Candidatus Rikenella faecigallinarum</name>
    <dbReference type="NCBI Taxonomy" id="2838745"/>
    <lineage>
        <taxon>Bacteria</taxon>
        <taxon>Pseudomonadati</taxon>
        <taxon>Bacteroidota</taxon>
        <taxon>Bacteroidia</taxon>
        <taxon>Bacteroidales</taxon>
        <taxon>Rikenellaceae</taxon>
        <taxon>Rikenella</taxon>
    </lineage>
</organism>
<dbReference type="SMART" id="SM00865">
    <property type="entry name" value="Tubulin_C"/>
    <property type="match status" value="1"/>
</dbReference>
<dbReference type="GO" id="GO:0051258">
    <property type="term" value="P:protein polymerization"/>
    <property type="evidence" value="ECO:0007669"/>
    <property type="project" value="UniProtKB-UniRule"/>
</dbReference>
<dbReference type="GO" id="GO:0003924">
    <property type="term" value="F:GTPase activity"/>
    <property type="evidence" value="ECO:0007669"/>
    <property type="project" value="UniProtKB-UniRule"/>
</dbReference>
<dbReference type="InterPro" id="IPR037103">
    <property type="entry name" value="Tubulin/FtsZ-like_C"/>
</dbReference>
<evidence type="ECO:0000313" key="11">
    <source>
        <dbReference type="Proteomes" id="UP000823926"/>
    </source>
</evidence>
<protein>
    <recommendedName>
        <fullName evidence="4 5">Cell division protein FtsZ</fullName>
    </recommendedName>
</protein>
<keyword evidence="4 6" id="KW-0131">Cell cycle</keyword>
<dbReference type="InterPro" id="IPR024757">
    <property type="entry name" value="FtsZ_C"/>
</dbReference>
<dbReference type="CDD" id="cd02201">
    <property type="entry name" value="FtsZ_type1"/>
    <property type="match status" value="1"/>
</dbReference>
<dbReference type="InterPro" id="IPR003008">
    <property type="entry name" value="Tubulin_FtsZ_GTPase"/>
</dbReference>
<dbReference type="InterPro" id="IPR008280">
    <property type="entry name" value="Tub_FtsZ_C"/>
</dbReference>
<comment type="subcellular location">
    <subcellularLocation>
        <location evidence="4">Cytoplasm</location>
    </subcellularLocation>
    <text evidence="4">Assembles at midcell at the inner surface of the cytoplasmic membrane.</text>
</comment>
<dbReference type="GO" id="GO:0005737">
    <property type="term" value="C:cytoplasm"/>
    <property type="evidence" value="ECO:0007669"/>
    <property type="project" value="UniProtKB-SubCell"/>
</dbReference>
<dbReference type="SMART" id="SM00864">
    <property type="entry name" value="Tubulin"/>
    <property type="match status" value="1"/>
</dbReference>
<evidence type="ECO:0000256" key="6">
    <source>
        <dbReference type="RuleBase" id="RU000631"/>
    </source>
</evidence>
<dbReference type="InterPro" id="IPR036525">
    <property type="entry name" value="Tubulin/FtsZ_GTPase_sf"/>
</dbReference>
<dbReference type="InterPro" id="IPR018316">
    <property type="entry name" value="Tubulin/FtsZ_2-layer-sand-dom"/>
</dbReference>
<name>A0A9D1TZ09_9BACT</name>
<comment type="function">
    <text evidence="4 6">Essential cell division protein that forms a contractile ring structure (Z ring) at the future cell division site. The regulation of the ring assembly controls the timing and the location of cell division. One of the functions of the FtsZ ring is to recruit other cell division proteins to the septum to produce a new cell wall between the dividing cells. Binds GTP and shows GTPase activity.</text>
</comment>
<dbReference type="Proteomes" id="UP000823926">
    <property type="component" value="Unassembled WGS sequence"/>
</dbReference>
<dbReference type="InterPro" id="IPR000158">
    <property type="entry name" value="Cell_div_FtsZ"/>
</dbReference>
<dbReference type="Pfam" id="PF12327">
    <property type="entry name" value="FtsZ_C"/>
    <property type="match status" value="1"/>
</dbReference>
<dbReference type="SUPFAM" id="SSF55307">
    <property type="entry name" value="Tubulin C-terminal domain-like"/>
    <property type="match status" value="1"/>
</dbReference>
<evidence type="ECO:0000256" key="3">
    <source>
        <dbReference type="ARBA" id="ARBA00023134"/>
    </source>
</evidence>
<feature type="region of interest" description="Disordered" evidence="7">
    <location>
        <begin position="338"/>
        <end position="361"/>
    </location>
</feature>
<reference evidence="10" key="2">
    <citation type="submission" date="2021-04" db="EMBL/GenBank/DDBJ databases">
        <authorList>
            <person name="Gilroy R."/>
        </authorList>
    </citation>
    <scope>NUCLEOTIDE SEQUENCE</scope>
    <source>
        <strain evidence="10">ChiBcec15-1070</strain>
    </source>
</reference>
<dbReference type="PROSITE" id="PS01135">
    <property type="entry name" value="FTSZ_2"/>
    <property type="match status" value="1"/>
</dbReference>
<feature type="binding site" evidence="4">
    <location>
        <begin position="111"/>
        <end position="113"/>
    </location>
    <ligand>
        <name>GTP</name>
        <dbReference type="ChEBI" id="CHEBI:37565"/>
    </ligand>
</feature>
<dbReference type="NCBIfam" id="TIGR00065">
    <property type="entry name" value="ftsZ"/>
    <property type="match status" value="1"/>
</dbReference>
<comment type="subunit">
    <text evidence="4">Homodimer. Polymerizes to form a dynamic ring structure in a strictly GTP-dependent manner. Interacts directly with several other division proteins.</text>
</comment>
<keyword evidence="4 6" id="KW-0132">Cell division</keyword>
<dbReference type="HAMAP" id="MF_00909">
    <property type="entry name" value="FtsZ"/>
    <property type="match status" value="1"/>
</dbReference>
<comment type="similarity">
    <text evidence="1 4 6">Belongs to the FtsZ family.</text>
</comment>
<evidence type="ECO:0000256" key="2">
    <source>
        <dbReference type="ARBA" id="ARBA00022741"/>
    </source>
</evidence>
<reference evidence="10" key="1">
    <citation type="journal article" date="2021" name="PeerJ">
        <title>Extensive microbial diversity within the chicken gut microbiome revealed by metagenomics and culture.</title>
        <authorList>
            <person name="Gilroy R."/>
            <person name="Ravi A."/>
            <person name="Getino M."/>
            <person name="Pursley I."/>
            <person name="Horton D.L."/>
            <person name="Alikhan N.F."/>
            <person name="Baker D."/>
            <person name="Gharbi K."/>
            <person name="Hall N."/>
            <person name="Watson M."/>
            <person name="Adriaenssens E.M."/>
            <person name="Foster-Nyarko E."/>
            <person name="Jarju S."/>
            <person name="Secka A."/>
            <person name="Antonio M."/>
            <person name="Oren A."/>
            <person name="Chaudhuri R.R."/>
            <person name="La Ragione R."/>
            <person name="Hildebrand F."/>
            <person name="Pallen M.J."/>
        </authorList>
    </citation>
    <scope>NUCLEOTIDE SEQUENCE</scope>
    <source>
        <strain evidence="10">ChiBcec15-1070</strain>
    </source>
</reference>
<dbReference type="FunFam" id="3.40.50.1440:FF:000001">
    <property type="entry name" value="Cell division protein FtsZ"/>
    <property type="match status" value="1"/>
</dbReference>
<evidence type="ECO:0000256" key="1">
    <source>
        <dbReference type="ARBA" id="ARBA00009690"/>
    </source>
</evidence>
<evidence type="ECO:0000256" key="4">
    <source>
        <dbReference type="HAMAP-Rule" id="MF_00909"/>
    </source>
</evidence>
<dbReference type="PANTHER" id="PTHR30314">
    <property type="entry name" value="CELL DIVISION PROTEIN FTSZ-RELATED"/>
    <property type="match status" value="1"/>
</dbReference>
<feature type="binding site" evidence="4">
    <location>
        <begin position="22"/>
        <end position="26"/>
    </location>
    <ligand>
        <name>GTP</name>
        <dbReference type="ChEBI" id="CHEBI:37565"/>
    </ligand>
</feature>
<dbReference type="GO" id="GO:0005525">
    <property type="term" value="F:GTP binding"/>
    <property type="evidence" value="ECO:0007669"/>
    <property type="project" value="UniProtKB-UniRule"/>
</dbReference>
<evidence type="ECO:0000256" key="7">
    <source>
        <dbReference type="SAM" id="MobiDB-lite"/>
    </source>
</evidence>
<feature type="binding site" evidence="4">
    <location>
        <position position="142"/>
    </location>
    <ligand>
        <name>GTP</name>
        <dbReference type="ChEBI" id="CHEBI:37565"/>
    </ligand>
</feature>
<dbReference type="Gene3D" id="3.30.1330.20">
    <property type="entry name" value="Tubulin/FtsZ, C-terminal domain"/>
    <property type="match status" value="1"/>
</dbReference>
<keyword evidence="4" id="KW-0963">Cytoplasm</keyword>
<dbReference type="PROSITE" id="PS01134">
    <property type="entry name" value="FTSZ_1"/>
    <property type="match status" value="1"/>
</dbReference>
<dbReference type="InterPro" id="IPR045061">
    <property type="entry name" value="FtsZ/CetZ"/>
</dbReference>
<feature type="binding site" evidence="4">
    <location>
        <position position="146"/>
    </location>
    <ligand>
        <name>GTP</name>
        <dbReference type="ChEBI" id="CHEBI:37565"/>
    </ligand>
</feature>
<feature type="region of interest" description="Disordered" evidence="7">
    <location>
        <begin position="533"/>
        <end position="564"/>
    </location>
</feature>
<dbReference type="AlphaFoldDB" id="A0A9D1TZ09"/>
<dbReference type="InterPro" id="IPR020805">
    <property type="entry name" value="Cell_div_FtsZ_CS"/>
</dbReference>
<dbReference type="Pfam" id="PF00091">
    <property type="entry name" value="Tubulin"/>
    <property type="match status" value="1"/>
</dbReference>
<dbReference type="GO" id="GO:0043093">
    <property type="term" value="P:FtsZ-dependent cytokinesis"/>
    <property type="evidence" value="ECO:0007669"/>
    <property type="project" value="UniProtKB-UniRule"/>
</dbReference>
<comment type="caution">
    <text evidence="10">The sequence shown here is derived from an EMBL/GenBank/DDBJ whole genome shotgun (WGS) entry which is preliminary data.</text>
</comment>
<feature type="binding site" evidence="4">
    <location>
        <position position="189"/>
    </location>
    <ligand>
        <name>GTP</name>
        <dbReference type="ChEBI" id="CHEBI:37565"/>
    </ligand>
</feature>
<feature type="compositionally biased region" description="Low complexity" evidence="7">
    <location>
        <begin position="346"/>
        <end position="358"/>
    </location>
</feature>
<feature type="compositionally biased region" description="Basic and acidic residues" evidence="7">
    <location>
        <begin position="543"/>
        <end position="554"/>
    </location>
</feature>
<dbReference type="GO" id="GO:0032153">
    <property type="term" value="C:cell division site"/>
    <property type="evidence" value="ECO:0007669"/>
    <property type="project" value="UniProtKB-UniRule"/>
</dbReference>
<dbReference type="SUPFAM" id="SSF52490">
    <property type="entry name" value="Tubulin nucleotide-binding domain-like"/>
    <property type="match status" value="1"/>
</dbReference>
<feature type="domain" description="Tubulin/FtsZ 2-layer sandwich" evidence="9">
    <location>
        <begin position="209"/>
        <end position="330"/>
    </location>
</feature>
<dbReference type="EMBL" id="DXHL01000032">
    <property type="protein sequence ID" value="HIW11255.1"/>
    <property type="molecule type" value="Genomic_DNA"/>
</dbReference>
<evidence type="ECO:0000259" key="9">
    <source>
        <dbReference type="SMART" id="SM00865"/>
    </source>
</evidence>
<dbReference type="PANTHER" id="PTHR30314:SF3">
    <property type="entry name" value="MITOCHONDRIAL DIVISION PROTEIN FSZA"/>
    <property type="match status" value="1"/>
</dbReference>
<accession>A0A9D1TZ09</accession>
<sequence length="564" mass="59668">MVEFEDIEPVSPSIIMVVGVGGGGGNAVNHMAKLGIADVSFMVCNTDQQALNRSPLKNKIPLGQTLTEGLGAGNKPERGRAAAEESIEEIKAVFRENNTKMVFVTAGMGGGTGTGAAPVIAKAAKEMGILTVAIVTIPFKTEGKRRIMQALEGIEEIRHNVDSLLVINNENIHEIYGDLTLSEAFGKADDILATAAKSIADIITQDYRINVDFADVQTVMKDSGIALMGSARGSGENRALEVAEAAVSSPLLNHRDISGAKNVLLNITSGSKEVTLTETYQITEFVQQRTHNNNQTDLIWGAGTDETLGDDIRITVIATGFDIDSIPAVRDRYAEVVGKTPSGERNQTAGNAAAGQTAPRRETISLVDLDNNAAKKKPKVETDGADDFAVVTHHAPTESATPVSGNEYEYGAGYGNASYAPNYYTNPAPAAEPIVVEQPVYAPAVDMPQETGYASSQAAAPSEMEIHDGGLNVVGEGVSGNGSNAAEEQRTEVNTPVVEATEPVEEVVAPVTSLTEDELENIPAFIRRRMKVEAESLPAGSKVSRETLKSDSTSKKRGGGDLFD</sequence>
<evidence type="ECO:0000259" key="8">
    <source>
        <dbReference type="SMART" id="SM00864"/>
    </source>
</evidence>
<dbReference type="GO" id="GO:0000917">
    <property type="term" value="P:division septum assembly"/>
    <property type="evidence" value="ECO:0007669"/>
    <property type="project" value="UniProtKB-KW"/>
</dbReference>
<dbReference type="PRINTS" id="PR00423">
    <property type="entry name" value="CELLDVISFTSZ"/>
</dbReference>
<keyword evidence="4 6" id="KW-0717">Septation</keyword>
<evidence type="ECO:0000256" key="5">
    <source>
        <dbReference type="NCBIfam" id="TIGR00065"/>
    </source>
</evidence>
<evidence type="ECO:0000313" key="10">
    <source>
        <dbReference type="EMBL" id="HIW11255.1"/>
    </source>
</evidence>
<proteinExistence type="inferred from homology"/>
<gene>
    <name evidence="4 10" type="primary">ftsZ</name>
    <name evidence="10" type="ORF">H9888_07150</name>
</gene>
<keyword evidence="2 4" id="KW-0547">Nucleotide-binding</keyword>